<accession>A0AAD7GML3</accession>
<feature type="region of interest" description="Disordered" evidence="1">
    <location>
        <begin position="73"/>
        <end position="108"/>
    </location>
</feature>
<feature type="compositionally biased region" description="Basic and acidic residues" evidence="1">
    <location>
        <begin position="77"/>
        <end position="88"/>
    </location>
</feature>
<evidence type="ECO:0000313" key="3">
    <source>
        <dbReference type="Proteomes" id="UP001221757"/>
    </source>
</evidence>
<dbReference type="EMBL" id="JARKIE010000035">
    <property type="protein sequence ID" value="KAJ7696241.1"/>
    <property type="molecule type" value="Genomic_DNA"/>
</dbReference>
<reference evidence="2" key="1">
    <citation type="submission" date="2023-03" db="EMBL/GenBank/DDBJ databases">
        <title>Massive genome expansion in bonnet fungi (Mycena s.s.) driven by repeated elements and novel gene families across ecological guilds.</title>
        <authorList>
            <consortium name="Lawrence Berkeley National Laboratory"/>
            <person name="Harder C.B."/>
            <person name="Miyauchi S."/>
            <person name="Viragh M."/>
            <person name="Kuo A."/>
            <person name="Thoen E."/>
            <person name="Andreopoulos B."/>
            <person name="Lu D."/>
            <person name="Skrede I."/>
            <person name="Drula E."/>
            <person name="Henrissat B."/>
            <person name="Morin E."/>
            <person name="Kohler A."/>
            <person name="Barry K."/>
            <person name="LaButti K."/>
            <person name="Morin E."/>
            <person name="Salamov A."/>
            <person name="Lipzen A."/>
            <person name="Mereny Z."/>
            <person name="Hegedus B."/>
            <person name="Baldrian P."/>
            <person name="Stursova M."/>
            <person name="Weitz H."/>
            <person name="Taylor A."/>
            <person name="Grigoriev I.V."/>
            <person name="Nagy L.G."/>
            <person name="Martin F."/>
            <person name="Kauserud H."/>
        </authorList>
    </citation>
    <scope>NUCLEOTIDE SEQUENCE</scope>
    <source>
        <strain evidence="2">CBHHK067</strain>
    </source>
</reference>
<comment type="caution">
    <text evidence="2">The sequence shown here is derived from an EMBL/GenBank/DDBJ whole genome shotgun (WGS) entry which is preliminary data.</text>
</comment>
<evidence type="ECO:0000313" key="2">
    <source>
        <dbReference type="EMBL" id="KAJ7696241.1"/>
    </source>
</evidence>
<sequence>MSHIHFIRATRQVRTGIFRASTAPWARSTGKMPTRLQAGPHPGDRAHHLRDDTATPAWHPPPALLRFESPAPAPALFRDDGRARRLLDGDIPTPARREDDPALQCPPPLDGVNRKYAPSRPTFPFAFTHPPNSAPCALALLRAHAGRRAHGRPAAPGAGTRGGGGKVE</sequence>
<feature type="compositionally biased region" description="Gly residues" evidence="1">
    <location>
        <begin position="159"/>
        <end position="168"/>
    </location>
</feature>
<name>A0AAD7GML3_MYCRO</name>
<keyword evidence="3" id="KW-1185">Reference proteome</keyword>
<protein>
    <submittedName>
        <fullName evidence="2">Uncharacterized protein</fullName>
    </submittedName>
</protein>
<feature type="region of interest" description="Disordered" evidence="1">
    <location>
        <begin position="147"/>
        <end position="168"/>
    </location>
</feature>
<dbReference type="Proteomes" id="UP001221757">
    <property type="component" value="Unassembled WGS sequence"/>
</dbReference>
<evidence type="ECO:0000256" key="1">
    <source>
        <dbReference type="SAM" id="MobiDB-lite"/>
    </source>
</evidence>
<dbReference type="AlphaFoldDB" id="A0AAD7GML3"/>
<gene>
    <name evidence="2" type="ORF">B0H17DRAFT_1131034</name>
</gene>
<proteinExistence type="predicted"/>
<organism evidence="2 3">
    <name type="scientific">Mycena rosella</name>
    <name type="common">Pink bonnet</name>
    <name type="synonym">Agaricus rosellus</name>
    <dbReference type="NCBI Taxonomy" id="1033263"/>
    <lineage>
        <taxon>Eukaryota</taxon>
        <taxon>Fungi</taxon>
        <taxon>Dikarya</taxon>
        <taxon>Basidiomycota</taxon>
        <taxon>Agaricomycotina</taxon>
        <taxon>Agaricomycetes</taxon>
        <taxon>Agaricomycetidae</taxon>
        <taxon>Agaricales</taxon>
        <taxon>Marasmiineae</taxon>
        <taxon>Mycenaceae</taxon>
        <taxon>Mycena</taxon>
    </lineage>
</organism>